<dbReference type="AlphaFoldDB" id="A0A3S5CN42"/>
<sequence>MQNVLACNGKNQTLCCRLSKGPNDPRDFTFASSSEKLSAEPYSFTGLPFTGCNCPQTSLVPGQQQKAPAKDTVWVIFVVEPLRHDHFAATRPAGFAKRQSPASRCLCLASSGNLHTCPERRATTFCFSLGKTPNLRAIFPFP</sequence>
<keyword evidence="2" id="KW-1185">Reference proteome</keyword>
<proteinExistence type="predicted"/>
<protein>
    <submittedName>
        <fullName evidence="1">Uncharacterized protein</fullName>
    </submittedName>
</protein>
<gene>
    <name evidence="1" type="ORF">PXEA_LOCUS27927</name>
</gene>
<dbReference type="Proteomes" id="UP000784294">
    <property type="component" value="Unassembled WGS sequence"/>
</dbReference>
<dbReference type="EMBL" id="CAAALY010247755">
    <property type="protein sequence ID" value="VEL34487.1"/>
    <property type="molecule type" value="Genomic_DNA"/>
</dbReference>
<evidence type="ECO:0000313" key="1">
    <source>
        <dbReference type="EMBL" id="VEL34487.1"/>
    </source>
</evidence>
<reference evidence="1" key="1">
    <citation type="submission" date="2018-11" db="EMBL/GenBank/DDBJ databases">
        <authorList>
            <consortium name="Pathogen Informatics"/>
        </authorList>
    </citation>
    <scope>NUCLEOTIDE SEQUENCE</scope>
</reference>
<name>A0A3S5CN42_9PLAT</name>
<accession>A0A3S5CN42</accession>
<evidence type="ECO:0000313" key="2">
    <source>
        <dbReference type="Proteomes" id="UP000784294"/>
    </source>
</evidence>
<organism evidence="1 2">
    <name type="scientific">Protopolystoma xenopodis</name>
    <dbReference type="NCBI Taxonomy" id="117903"/>
    <lineage>
        <taxon>Eukaryota</taxon>
        <taxon>Metazoa</taxon>
        <taxon>Spiralia</taxon>
        <taxon>Lophotrochozoa</taxon>
        <taxon>Platyhelminthes</taxon>
        <taxon>Monogenea</taxon>
        <taxon>Polyopisthocotylea</taxon>
        <taxon>Polystomatidea</taxon>
        <taxon>Polystomatidae</taxon>
        <taxon>Protopolystoma</taxon>
    </lineage>
</organism>
<comment type="caution">
    <text evidence="1">The sequence shown here is derived from an EMBL/GenBank/DDBJ whole genome shotgun (WGS) entry which is preliminary data.</text>
</comment>